<protein>
    <submittedName>
        <fullName evidence="1">Uncharacterized protein</fullName>
    </submittedName>
</protein>
<reference evidence="1 2" key="2">
    <citation type="journal article" date="2010" name="Nucleic Acids Res.">
        <title>BeetleBase in 2010: revisions to provide comprehensive genomic information for Tribolium castaneum.</title>
        <authorList>
            <person name="Kim H.S."/>
            <person name="Murphy T."/>
            <person name="Xia J."/>
            <person name="Caragea D."/>
            <person name="Park Y."/>
            <person name="Beeman R.W."/>
            <person name="Lorenzen M.D."/>
            <person name="Butcher S."/>
            <person name="Manak J.R."/>
            <person name="Brown S.J."/>
        </authorList>
    </citation>
    <scope>GENOME REANNOTATION</scope>
    <source>
        <strain evidence="1 2">Georgia GA2</strain>
    </source>
</reference>
<dbReference type="Proteomes" id="UP000007266">
    <property type="component" value="Linkage group 4"/>
</dbReference>
<evidence type="ECO:0000313" key="1">
    <source>
        <dbReference type="EMBL" id="EFA02498.1"/>
    </source>
</evidence>
<proteinExistence type="predicted"/>
<gene>
    <name evidence="1" type="primary">GLEAN_08194</name>
    <name evidence="1" type="ORF">TcasGA2_TC008194</name>
</gene>
<sequence length="120" mass="13739">MAAWIGGYVGVDKIWARCSDVNRRYSRRTRIMGDFSISPPSRPFKQQNRSRAFIFHSGSGACAVLRTRLIHRVDNAATLFFPRRINLRTHCAATHSPPGYATADPKNGMRTRQMQRIFQE</sequence>
<dbReference type="AlphaFoldDB" id="D2A0D0"/>
<evidence type="ECO:0000313" key="2">
    <source>
        <dbReference type="Proteomes" id="UP000007266"/>
    </source>
</evidence>
<dbReference type="EMBL" id="KQ971338">
    <property type="protein sequence ID" value="EFA02498.1"/>
    <property type="molecule type" value="Genomic_DNA"/>
</dbReference>
<organism evidence="1 2">
    <name type="scientific">Tribolium castaneum</name>
    <name type="common">Red flour beetle</name>
    <dbReference type="NCBI Taxonomy" id="7070"/>
    <lineage>
        <taxon>Eukaryota</taxon>
        <taxon>Metazoa</taxon>
        <taxon>Ecdysozoa</taxon>
        <taxon>Arthropoda</taxon>
        <taxon>Hexapoda</taxon>
        <taxon>Insecta</taxon>
        <taxon>Pterygota</taxon>
        <taxon>Neoptera</taxon>
        <taxon>Endopterygota</taxon>
        <taxon>Coleoptera</taxon>
        <taxon>Polyphaga</taxon>
        <taxon>Cucujiformia</taxon>
        <taxon>Tenebrionidae</taxon>
        <taxon>Tenebrionidae incertae sedis</taxon>
        <taxon>Tribolium</taxon>
    </lineage>
</organism>
<keyword evidence="2" id="KW-1185">Reference proteome</keyword>
<dbReference type="InParanoid" id="D2A0D0"/>
<accession>D2A0D0</accession>
<name>D2A0D0_TRICA</name>
<dbReference type="HOGENOM" id="CLU_2052616_0_0_1"/>
<reference evidence="1 2" key="1">
    <citation type="journal article" date="2008" name="Nature">
        <title>The genome of the model beetle and pest Tribolium castaneum.</title>
        <authorList>
            <consortium name="Tribolium Genome Sequencing Consortium"/>
            <person name="Richards S."/>
            <person name="Gibbs R.A."/>
            <person name="Weinstock G.M."/>
            <person name="Brown S.J."/>
            <person name="Denell R."/>
            <person name="Beeman R.W."/>
            <person name="Gibbs R."/>
            <person name="Beeman R.W."/>
            <person name="Brown S.J."/>
            <person name="Bucher G."/>
            <person name="Friedrich M."/>
            <person name="Grimmelikhuijzen C.J."/>
            <person name="Klingler M."/>
            <person name="Lorenzen M."/>
            <person name="Richards S."/>
            <person name="Roth S."/>
            <person name="Schroder R."/>
            <person name="Tautz D."/>
            <person name="Zdobnov E.M."/>
            <person name="Muzny D."/>
            <person name="Gibbs R.A."/>
            <person name="Weinstock G.M."/>
            <person name="Attaway T."/>
            <person name="Bell S."/>
            <person name="Buhay C.J."/>
            <person name="Chandrabose M.N."/>
            <person name="Chavez D."/>
            <person name="Clerk-Blankenburg K.P."/>
            <person name="Cree A."/>
            <person name="Dao M."/>
            <person name="Davis C."/>
            <person name="Chacko J."/>
            <person name="Dinh H."/>
            <person name="Dugan-Rocha S."/>
            <person name="Fowler G."/>
            <person name="Garner T.T."/>
            <person name="Garnes J."/>
            <person name="Gnirke A."/>
            <person name="Hawes A."/>
            <person name="Hernandez J."/>
            <person name="Hines S."/>
            <person name="Holder M."/>
            <person name="Hume J."/>
            <person name="Jhangiani S.N."/>
            <person name="Joshi V."/>
            <person name="Khan Z.M."/>
            <person name="Jackson L."/>
            <person name="Kovar C."/>
            <person name="Kowis A."/>
            <person name="Lee S."/>
            <person name="Lewis L.R."/>
            <person name="Margolis J."/>
            <person name="Morgan M."/>
            <person name="Nazareth L.V."/>
            <person name="Nguyen N."/>
            <person name="Okwuonu G."/>
            <person name="Parker D."/>
            <person name="Richards S."/>
            <person name="Ruiz S.J."/>
            <person name="Santibanez J."/>
            <person name="Savard J."/>
            <person name="Scherer S.E."/>
            <person name="Schneider B."/>
            <person name="Sodergren E."/>
            <person name="Tautz D."/>
            <person name="Vattahil S."/>
            <person name="Villasana D."/>
            <person name="White C.S."/>
            <person name="Wright R."/>
            <person name="Park Y."/>
            <person name="Beeman R.W."/>
            <person name="Lord J."/>
            <person name="Oppert B."/>
            <person name="Lorenzen M."/>
            <person name="Brown S."/>
            <person name="Wang L."/>
            <person name="Savard J."/>
            <person name="Tautz D."/>
            <person name="Richards S."/>
            <person name="Weinstock G."/>
            <person name="Gibbs R.A."/>
            <person name="Liu Y."/>
            <person name="Worley K."/>
            <person name="Weinstock G."/>
            <person name="Elsik C.G."/>
            <person name="Reese J.T."/>
            <person name="Elhaik E."/>
            <person name="Landan G."/>
            <person name="Graur D."/>
            <person name="Arensburger P."/>
            <person name="Atkinson P."/>
            <person name="Beeman R.W."/>
            <person name="Beidler J."/>
            <person name="Brown S.J."/>
            <person name="Demuth J.P."/>
            <person name="Drury D.W."/>
            <person name="Du Y.Z."/>
            <person name="Fujiwara H."/>
            <person name="Lorenzen M."/>
            <person name="Maselli V."/>
            <person name="Osanai M."/>
            <person name="Park Y."/>
            <person name="Robertson H.M."/>
            <person name="Tu Z."/>
            <person name="Wang J.J."/>
            <person name="Wang S."/>
            <person name="Richards S."/>
            <person name="Song H."/>
            <person name="Zhang L."/>
            <person name="Sodergren E."/>
            <person name="Werner D."/>
            <person name="Stanke M."/>
            <person name="Morgenstern B."/>
            <person name="Solovyev V."/>
            <person name="Kosarev P."/>
            <person name="Brown G."/>
            <person name="Chen H.C."/>
            <person name="Ermolaeva O."/>
            <person name="Hlavina W."/>
            <person name="Kapustin Y."/>
            <person name="Kiryutin B."/>
            <person name="Kitts P."/>
            <person name="Maglott D."/>
            <person name="Pruitt K."/>
            <person name="Sapojnikov V."/>
            <person name="Souvorov A."/>
            <person name="Mackey A.J."/>
            <person name="Waterhouse R.M."/>
            <person name="Wyder S."/>
            <person name="Zdobnov E.M."/>
            <person name="Zdobnov E.M."/>
            <person name="Wyder S."/>
            <person name="Kriventseva E.V."/>
            <person name="Kadowaki T."/>
            <person name="Bork P."/>
            <person name="Aranda M."/>
            <person name="Bao R."/>
            <person name="Beermann A."/>
            <person name="Berns N."/>
            <person name="Bolognesi R."/>
            <person name="Bonneton F."/>
            <person name="Bopp D."/>
            <person name="Brown S.J."/>
            <person name="Bucher G."/>
            <person name="Butts T."/>
            <person name="Chaumot A."/>
            <person name="Denell R.E."/>
            <person name="Ferrier D.E."/>
            <person name="Friedrich M."/>
            <person name="Gordon C.M."/>
            <person name="Jindra M."/>
            <person name="Klingler M."/>
            <person name="Lan Q."/>
            <person name="Lattorff H.M."/>
            <person name="Laudet V."/>
            <person name="von Levetsow C."/>
            <person name="Liu Z."/>
            <person name="Lutz R."/>
            <person name="Lynch J.A."/>
            <person name="da Fonseca R.N."/>
            <person name="Posnien N."/>
            <person name="Reuter R."/>
            <person name="Roth S."/>
            <person name="Savard J."/>
            <person name="Schinko J.B."/>
            <person name="Schmitt C."/>
            <person name="Schoppmeier M."/>
            <person name="Schroder R."/>
            <person name="Shippy T.D."/>
            <person name="Simonnet F."/>
            <person name="Marques-Souza H."/>
            <person name="Tautz D."/>
            <person name="Tomoyasu Y."/>
            <person name="Trauner J."/>
            <person name="Van der Zee M."/>
            <person name="Vervoort M."/>
            <person name="Wittkopp N."/>
            <person name="Wimmer E.A."/>
            <person name="Yang X."/>
            <person name="Jones A.K."/>
            <person name="Sattelle D.B."/>
            <person name="Ebert P.R."/>
            <person name="Nelson D."/>
            <person name="Scott J.G."/>
            <person name="Beeman R.W."/>
            <person name="Muthukrishnan S."/>
            <person name="Kramer K.J."/>
            <person name="Arakane Y."/>
            <person name="Beeman R.W."/>
            <person name="Zhu Q."/>
            <person name="Hogenkamp D."/>
            <person name="Dixit R."/>
            <person name="Oppert B."/>
            <person name="Jiang H."/>
            <person name="Zou Z."/>
            <person name="Marshall J."/>
            <person name="Elpidina E."/>
            <person name="Vinokurov K."/>
            <person name="Oppert C."/>
            <person name="Zou Z."/>
            <person name="Evans J."/>
            <person name="Lu Z."/>
            <person name="Zhao P."/>
            <person name="Sumathipala N."/>
            <person name="Altincicek B."/>
            <person name="Vilcinskas A."/>
            <person name="Williams M."/>
            <person name="Hultmark D."/>
            <person name="Hetru C."/>
            <person name="Jiang H."/>
            <person name="Grimmelikhuijzen C.J."/>
            <person name="Hauser F."/>
            <person name="Cazzamali G."/>
            <person name="Williamson M."/>
            <person name="Park Y."/>
            <person name="Li B."/>
            <person name="Tanaka Y."/>
            <person name="Predel R."/>
            <person name="Neupert S."/>
            <person name="Schachtner J."/>
            <person name="Verleyen P."/>
            <person name="Raible F."/>
            <person name="Bork P."/>
            <person name="Friedrich M."/>
            <person name="Walden K.K."/>
            <person name="Robertson H.M."/>
            <person name="Angeli S."/>
            <person name="Foret S."/>
            <person name="Bucher G."/>
            <person name="Schuetz S."/>
            <person name="Maleszka R."/>
            <person name="Wimmer E.A."/>
            <person name="Beeman R.W."/>
            <person name="Lorenzen M."/>
            <person name="Tomoyasu Y."/>
            <person name="Miller S.C."/>
            <person name="Grossmann D."/>
            <person name="Bucher G."/>
        </authorList>
    </citation>
    <scope>NUCLEOTIDE SEQUENCE [LARGE SCALE GENOMIC DNA]</scope>
    <source>
        <strain evidence="1 2">Georgia GA2</strain>
    </source>
</reference>